<comment type="caution">
    <text evidence="1">The sequence shown here is derived from an EMBL/GenBank/DDBJ whole genome shotgun (WGS) entry which is preliminary data.</text>
</comment>
<reference evidence="1 2" key="1">
    <citation type="submission" date="2018-12" db="EMBL/GenBank/DDBJ databases">
        <title>three novel Halomonas strain isolated from plants.</title>
        <authorList>
            <person name="Sun C."/>
        </authorList>
    </citation>
    <scope>NUCLEOTIDE SEQUENCE [LARGE SCALE GENOMIC DNA]</scope>
    <source>
        <strain evidence="1 2">JCM 18142</strain>
    </source>
</reference>
<accession>A0A3S0Y7Y9</accession>
<protein>
    <submittedName>
        <fullName evidence="1">Uncharacterized protein</fullName>
    </submittedName>
</protein>
<dbReference type="EMBL" id="RZHF01000004">
    <property type="protein sequence ID" value="RUR34701.1"/>
    <property type="molecule type" value="Genomic_DNA"/>
</dbReference>
<organism evidence="1 2">
    <name type="scientific">Vreelandella nanhaiensis</name>
    <dbReference type="NCBI Taxonomy" id="1258546"/>
    <lineage>
        <taxon>Bacteria</taxon>
        <taxon>Pseudomonadati</taxon>
        <taxon>Pseudomonadota</taxon>
        <taxon>Gammaproteobacteria</taxon>
        <taxon>Oceanospirillales</taxon>
        <taxon>Halomonadaceae</taxon>
        <taxon>Vreelandella</taxon>
    </lineage>
</organism>
<dbReference type="AlphaFoldDB" id="A0A3S0Y7Y9"/>
<gene>
    <name evidence="1" type="ORF">ELY38_01800</name>
</gene>
<evidence type="ECO:0000313" key="2">
    <source>
        <dbReference type="Proteomes" id="UP000287023"/>
    </source>
</evidence>
<name>A0A3S0Y7Y9_9GAMM</name>
<keyword evidence="2" id="KW-1185">Reference proteome</keyword>
<sequence length="34" mass="4064">MSPVANLFTVNYQAETSRAKKRTFMRRYPLSSRR</sequence>
<proteinExistence type="predicted"/>
<dbReference type="Proteomes" id="UP000287023">
    <property type="component" value="Unassembled WGS sequence"/>
</dbReference>
<evidence type="ECO:0000313" key="1">
    <source>
        <dbReference type="EMBL" id="RUR34701.1"/>
    </source>
</evidence>